<dbReference type="AlphaFoldDB" id="A0A2I0AL55"/>
<reference evidence="1 2" key="1">
    <citation type="journal article" date="2017" name="Nature">
        <title>The Apostasia genome and the evolution of orchids.</title>
        <authorList>
            <person name="Zhang G.Q."/>
            <person name="Liu K.W."/>
            <person name="Li Z."/>
            <person name="Lohaus R."/>
            <person name="Hsiao Y.Y."/>
            <person name="Niu S.C."/>
            <person name="Wang J.Y."/>
            <person name="Lin Y.C."/>
            <person name="Xu Q."/>
            <person name="Chen L.J."/>
            <person name="Yoshida K."/>
            <person name="Fujiwara S."/>
            <person name="Wang Z.W."/>
            <person name="Zhang Y.Q."/>
            <person name="Mitsuda N."/>
            <person name="Wang M."/>
            <person name="Liu G.H."/>
            <person name="Pecoraro L."/>
            <person name="Huang H.X."/>
            <person name="Xiao X.J."/>
            <person name="Lin M."/>
            <person name="Wu X.Y."/>
            <person name="Wu W.L."/>
            <person name="Chen Y.Y."/>
            <person name="Chang S.B."/>
            <person name="Sakamoto S."/>
            <person name="Ohme-Takagi M."/>
            <person name="Yagi M."/>
            <person name="Zeng S.J."/>
            <person name="Shen C.Y."/>
            <person name="Yeh C.M."/>
            <person name="Luo Y.B."/>
            <person name="Tsai W.C."/>
            <person name="Van de Peer Y."/>
            <person name="Liu Z.J."/>
        </authorList>
    </citation>
    <scope>NUCLEOTIDE SEQUENCE [LARGE SCALE GENOMIC DNA]</scope>
    <source>
        <strain evidence="2">cv. Shenzhen</strain>
        <tissue evidence="1">Stem</tissue>
    </source>
</reference>
<accession>A0A2I0AL55</accession>
<protein>
    <submittedName>
        <fullName evidence="1">Uncharacterized protein</fullName>
    </submittedName>
</protein>
<evidence type="ECO:0000313" key="2">
    <source>
        <dbReference type="Proteomes" id="UP000236161"/>
    </source>
</evidence>
<name>A0A2I0AL55_9ASPA</name>
<keyword evidence="2" id="KW-1185">Reference proteome</keyword>
<sequence>MSWSLVLLSPSSASFEEESTSTALVFKTIFPDLIAISIDFDEDSFVRPFFIKRNCRRPHDRTLSSQTL</sequence>
<evidence type="ECO:0000313" key="1">
    <source>
        <dbReference type="EMBL" id="PKA56277.1"/>
    </source>
</evidence>
<proteinExistence type="predicted"/>
<dbReference type="EMBL" id="KZ451974">
    <property type="protein sequence ID" value="PKA56277.1"/>
    <property type="molecule type" value="Genomic_DNA"/>
</dbReference>
<organism evidence="1 2">
    <name type="scientific">Apostasia shenzhenica</name>
    <dbReference type="NCBI Taxonomy" id="1088818"/>
    <lineage>
        <taxon>Eukaryota</taxon>
        <taxon>Viridiplantae</taxon>
        <taxon>Streptophyta</taxon>
        <taxon>Embryophyta</taxon>
        <taxon>Tracheophyta</taxon>
        <taxon>Spermatophyta</taxon>
        <taxon>Magnoliopsida</taxon>
        <taxon>Liliopsida</taxon>
        <taxon>Asparagales</taxon>
        <taxon>Orchidaceae</taxon>
        <taxon>Apostasioideae</taxon>
        <taxon>Apostasia</taxon>
    </lineage>
</organism>
<dbReference type="Proteomes" id="UP000236161">
    <property type="component" value="Unassembled WGS sequence"/>
</dbReference>
<gene>
    <name evidence="1" type="ORF">AXF42_Ash011207</name>
</gene>